<dbReference type="InterPro" id="IPR008920">
    <property type="entry name" value="TF_FadR/GntR_C"/>
</dbReference>
<dbReference type="InterPro" id="IPR011711">
    <property type="entry name" value="GntR_C"/>
</dbReference>
<reference evidence="7" key="1">
    <citation type="journal article" date="2019" name="Int. J. Syst. Evol. Microbiol.">
        <title>The Global Catalogue of Microorganisms (GCM) 10K type strain sequencing project: providing services to taxonomists for standard genome sequencing and annotation.</title>
        <authorList>
            <consortium name="The Broad Institute Genomics Platform"/>
            <consortium name="The Broad Institute Genome Sequencing Center for Infectious Disease"/>
            <person name="Wu L."/>
            <person name="Ma J."/>
        </authorList>
    </citation>
    <scope>NUCLEOTIDE SEQUENCE [LARGE SCALE GENOMIC DNA]</scope>
    <source>
        <strain evidence="7">JCM 17687</strain>
    </source>
</reference>
<evidence type="ECO:0000313" key="7">
    <source>
        <dbReference type="Proteomes" id="UP001500427"/>
    </source>
</evidence>
<dbReference type="InterPro" id="IPR036388">
    <property type="entry name" value="WH-like_DNA-bd_sf"/>
</dbReference>
<comment type="caution">
    <text evidence="6">The sequence shown here is derived from an EMBL/GenBank/DDBJ whole genome shotgun (WGS) entry which is preliminary data.</text>
</comment>
<dbReference type="SUPFAM" id="SSF46785">
    <property type="entry name" value="Winged helix' DNA-binding domain"/>
    <property type="match status" value="1"/>
</dbReference>
<dbReference type="SMART" id="SM00345">
    <property type="entry name" value="HTH_GNTR"/>
    <property type="match status" value="1"/>
</dbReference>
<dbReference type="Gene3D" id="1.10.10.10">
    <property type="entry name" value="Winged helix-like DNA-binding domain superfamily/Winged helix DNA-binding domain"/>
    <property type="match status" value="1"/>
</dbReference>
<keyword evidence="3" id="KW-0804">Transcription</keyword>
<dbReference type="InterPro" id="IPR000524">
    <property type="entry name" value="Tscrpt_reg_HTH_GntR"/>
</dbReference>
<sequence length="249" mass="26361">MGNMLLMVELSLPRGATSLADGVVDAVRAGITAGQLRTDETYSVYQLADLLGVSRSPVREALLRLAEAGLVEITRNRGFRVVLPRARDIEEIFDLRLALEPRAARRAAESADATELGGIRDAFGAMAAAVDRASEDDFWVADHRLHDRLMQAGGNRRAAAVIERLRATTALLGPPTTTSGRSLAEIRDEHAPIVEAILTGRGADAEAAMRRHLERTGALLARTLGGVTEPGAPSHGAPLPTGRAPVGAA</sequence>
<evidence type="ECO:0000256" key="1">
    <source>
        <dbReference type="ARBA" id="ARBA00023015"/>
    </source>
</evidence>
<feature type="region of interest" description="Disordered" evidence="4">
    <location>
        <begin position="226"/>
        <end position="249"/>
    </location>
</feature>
<evidence type="ECO:0000313" key="6">
    <source>
        <dbReference type="EMBL" id="GAA5025865.1"/>
    </source>
</evidence>
<dbReference type="CDD" id="cd07377">
    <property type="entry name" value="WHTH_GntR"/>
    <property type="match status" value="1"/>
</dbReference>
<dbReference type="Proteomes" id="UP001500427">
    <property type="component" value="Unassembled WGS sequence"/>
</dbReference>
<gene>
    <name evidence="6" type="ORF">GCM10023258_19120</name>
</gene>
<organism evidence="6 7">
    <name type="scientific">Terrabacter aeriphilus</name>
    <dbReference type="NCBI Taxonomy" id="515662"/>
    <lineage>
        <taxon>Bacteria</taxon>
        <taxon>Bacillati</taxon>
        <taxon>Actinomycetota</taxon>
        <taxon>Actinomycetes</taxon>
        <taxon>Micrococcales</taxon>
        <taxon>Intrasporangiaceae</taxon>
        <taxon>Terrabacter</taxon>
    </lineage>
</organism>
<protein>
    <submittedName>
        <fullName evidence="6">GntR family transcriptional regulator</fullName>
    </submittedName>
</protein>
<dbReference type="Gene3D" id="1.20.120.530">
    <property type="entry name" value="GntR ligand-binding domain-like"/>
    <property type="match status" value="1"/>
</dbReference>
<evidence type="ECO:0000256" key="2">
    <source>
        <dbReference type="ARBA" id="ARBA00023125"/>
    </source>
</evidence>
<dbReference type="PANTHER" id="PTHR43537:SF5">
    <property type="entry name" value="UXU OPERON TRANSCRIPTIONAL REGULATOR"/>
    <property type="match status" value="1"/>
</dbReference>
<dbReference type="SUPFAM" id="SSF48008">
    <property type="entry name" value="GntR ligand-binding domain-like"/>
    <property type="match status" value="1"/>
</dbReference>
<evidence type="ECO:0000259" key="5">
    <source>
        <dbReference type="PROSITE" id="PS50949"/>
    </source>
</evidence>
<dbReference type="InterPro" id="IPR036390">
    <property type="entry name" value="WH_DNA-bd_sf"/>
</dbReference>
<name>A0ABP9JAE8_9MICO</name>
<dbReference type="PROSITE" id="PS50949">
    <property type="entry name" value="HTH_GNTR"/>
    <property type="match status" value="1"/>
</dbReference>
<evidence type="ECO:0000256" key="4">
    <source>
        <dbReference type="SAM" id="MobiDB-lite"/>
    </source>
</evidence>
<keyword evidence="2" id="KW-0238">DNA-binding</keyword>
<accession>A0ABP9JAE8</accession>
<proteinExistence type="predicted"/>
<dbReference type="PANTHER" id="PTHR43537">
    <property type="entry name" value="TRANSCRIPTIONAL REGULATOR, GNTR FAMILY"/>
    <property type="match status" value="1"/>
</dbReference>
<feature type="domain" description="HTH gntR-type" evidence="5">
    <location>
        <begin position="17"/>
        <end position="84"/>
    </location>
</feature>
<dbReference type="SMART" id="SM00895">
    <property type="entry name" value="FCD"/>
    <property type="match status" value="1"/>
</dbReference>
<dbReference type="EMBL" id="BAABIW010000014">
    <property type="protein sequence ID" value="GAA5025865.1"/>
    <property type="molecule type" value="Genomic_DNA"/>
</dbReference>
<keyword evidence="1" id="KW-0805">Transcription regulation</keyword>
<dbReference type="Pfam" id="PF07729">
    <property type="entry name" value="FCD"/>
    <property type="match status" value="1"/>
</dbReference>
<keyword evidence="7" id="KW-1185">Reference proteome</keyword>
<evidence type="ECO:0000256" key="3">
    <source>
        <dbReference type="ARBA" id="ARBA00023163"/>
    </source>
</evidence>
<dbReference type="Pfam" id="PF00392">
    <property type="entry name" value="GntR"/>
    <property type="match status" value="1"/>
</dbReference>